<dbReference type="PANTHER" id="PTHR43876">
    <property type="entry name" value="UBIQUINONE BIOSYNTHESIS MONOOXYGENASE COQ6, MITOCHONDRIAL"/>
    <property type="match status" value="1"/>
</dbReference>
<dbReference type="InterPro" id="IPR002938">
    <property type="entry name" value="FAD-bd"/>
</dbReference>
<dbReference type="UniPathway" id="UPA00232"/>
<sequence>MTPTAHAGNAPDTVDVDIAICGAGPVGLCMAALLIKQGVQASRVALIDGKTIEQARLDPRSIALSYGSRQILQDIGAWPLAATAIHQIHVSRRGHFGRTLIERDAYQLPALGYVSRYGNLITALTALPALAEVRLFRPLQVIASSEQADVVEIQLSNQKTLRAQIMVQAEGGIFGEQTEKELQRDYDQTAIVAHVHSSAPIAHRAFERFTDHGPLALLPQDDGYALVWCVQPDTAKNLLALDDTAFLQALSNAFGNRLGRFTRISARNSFPLGLNARAATSARTIAIGNAAQTLHPVAGQGLNLGLRDAAVLARLLAQDLSPAALEKCVIARKTDRSMTITLTDVMARVFTSNPQNIFSHATQTLLGLSLGLIDTVPSAKKVLAEQMMFGRR</sequence>
<evidence type="ECO:0000313" key="10">
    <source>
        <dbReference type="Proteomes" id="UP000451565"/>
    </source>
</evidence>
<comment type="cofactor">
    <cofactor evidence="1">
        <name>FAD</name>
        <dbReference type="ChEBI" id="CHEBI:57692"/>
    </cofactor>
</comment>
<keyword evidence="4" id="KW-0285">Flavoprotein</keyword>
<feature type="domain" description="FAD-binding" evidence="8">
    <location>
        <begin position="15"/>
        <end position="324"/>
    </location>
</feature>
<proteinExistence type="inferred from homology"/>
<evidence type="ECO:0000256" key="5">
    <source>
        <dbReference type="ARBA" id="ARBA00022827"/>
    </source>
</evidence>
<dbReference type="NCBIfam" id="TIGR01988">
    <property type="entry name" value="Ubi-OHases"/>
    <property type="match status" value="1"/>
</dbReference>
<keyword evidence="7" id="KW-0503">Monooxygenase</keyword>
<dbReference type="PROSITE" id="PS01304">
    <property type="entry name" value="UBIH"/>
    <property type="match status" value="1"/>
</dbReference>
<dbReference type="Gene3D" id="3.50.50.60">
    <property type="entry name" value="FAD/NAD(P)-binding domain"/>
    <property type="match status" value="2"/>
</dbReference>
<dbReference type="Gene3D" id="3.30.9.10">
    <property type="entry name" value="D-Amino Acid Oxidase, subunit A, domain 2"/>
    <property type="match status" value="1"/>
</dbReference>
<evidence type="ECO:0000256" key="4">
    <source>
        <dbReference type="ARBA" id="ARBA00022630"/>
    </source>
</evidence>
<evidence type="ECO:0000256" key="1">
    <source>
        <dbReference type="ARBA" id="ARBA00001974"/>
    </source>
</evidence>
<comment type="pathway">
    <text evidence="2">Cofactor biosynthesis; ubiquinone biosynthesis.</text>
</comment>
<comment type="similarity">
    <text evidence="3">Belongs to the UbiH/COQ6 family.</text>
</comment>
<dbReference type="PRINTS" id="PR00420">
    <property type="entry name" value="RNGMNOXGNASE"/>
</dbReference>
<reference evidence="9 10" key="1">
    <citation type="submission" date="2019-10" db="EMBL/GenBank/DDBJ databases">
        <title>Glaciimonas soli sp. nov., a psychrophilic bacterium isolated from the forest soil of a high elevation mountain in Taiwan.</title>
        <authorList>
            <person name="Wang L.-T."/>
            <person name="Shieh W.Y."/>
        </authorList>
    </citation>
    <scope>NUCLEOTIDE SEQUENCE [LARGE SCALE GENOMIC DNA]</scope>
    <source>
        <strain evidence="9 10">GS1</strain>
    </source>
</reference>
<evidence type="ECO:0000313" key="9">
    <source>
        <dbReference type="EMBL" id="MQR01854.1"/>
    </source>
</evidence>
<dbReference type="InterPro" id="IPR036188">
    <property type="entry name" value="FAD/NAD-bd_sf"/>
</dbReference>
<dbReference type="OrthoDB" id="9769565at2"/>
<dbReference type="Gene3D" id="3.30.9.30">
    <property type="match status" value="1"/>
</dbReference>
<dbReference type="RefSeq" id="WP_153235438.1">
    <property type="nucleotide sequence ID" value="NZ_WINI01000007.1"/>
</dbReference>
<dbReference type="Proteomes" id="UP000451565">
    <property type="component" value="Unassembled WGS sequence"/>
</dbReference>
<dbReference type="InterPro" id="IPR051205">
    <property type="entry name" value="UbiH/COQ6_monooxygenase"/>
</dbReference>
<dbReference type="Pfam" id="PF01494">
    <property type="entry name" value="FAD_binding_3"/>
    <property type="match status" value="1"/>
</dbReference>
<name>A0A843YVZ5_9BURK</name>
<evidence type="ECO:0000259" key="8">
    <source>
        <dbReference type="Pfam" id="PF01494"/>
    </source>
</evidence>
<dbReference type="GO" id="GO:0071949">
    <property type="term" value="F:FAD binding"/>
    <property type="evidence" value="ECO:0007669"/>
    <property type="project" value="InterPro"/>
</dbReference>
<keyword evidence="10" id="KW-1185">Reference proteome</keyword>
<evidence type="ECO:0000256" key="2">
    <source>
        <dbReference type="ARBA" id="ARBA00004749"/>
    </source>
</evidence>
<keyword evidence="6" id="KW-0560">Oxidoreductase</keyword>
<dbReference type="SUPFAM" id="SSF51905">
    <property type="entry name" value="FAD/NAD(P)-binding domain"/>
    <property type="match status" value="1"/>
</dbReference>
<evidence type="ECO:0000256" key="3">
    <source>
        <dbReference type="ARBA" id="ARBA00005349"/>
    </source>
</evidence>
<keyword evidence="5" id="KW-0274">FAD</keyword>
<dbReference type="EMBL" id="WINI01000007">
    <property type="protein sequence ID" value="MQR01854.1"/>
    <property type="molecule type" value="Genomic_DNA"/>
</dbReference>
<accession>A0A843YVZ5</accession>
<gene>
    <name evidence="9" type="ORF">GEV47_14335</name>
</gene>
<organism evidence="9 10">
    <name type="scientific">Glaciimonas soli</name>
    <dbReference type="NCBI Taxonomy" id="2590999"/>
    <lineage>
        <taxon>Bacteria</taxon>
        <taxon>Pseudomonadati</taxon>
        <taxon>Pseudomonadota</taxon>
        <taxon>Betaproteobacteria</taxon>
        <taxon>Burkholderiales</taxon>
        <taxon>Oxalobacteraceae</taxon>
        <taxon>Glaciimonas</taxon>
    </lineage>
</organism>
<comment type="caution">
    <text evidence="9">The sequence shown here is derived from an EMBL/GenBank/DDBJ whole genome shotgun (WGS) entry which is preliminary data.</text>
</comment>
<dbReference type="InterPro" id="IPR018168">
    <property type="entry name" value="Ubi_Hdrlase_CS"/>
</dbReference>
<protein>
    <submittedName>
        <fullName evidence="9">2-octaprenyl-6-methoxyphenyl hydroxylase</fullName>
    </submittedName>
</protein>
<dbReference type="PANTHER" id="PTHR43876:SF8">
    <property type="entry name" value="2-OCTAPRENYL-6-METHOXYPHENOL HYDROXYLASE"/>
    <property type="match status" value="1"/>
</dbReference>
<dbReference type="GO" id="GO:0006744">
    <property type="term" value="P:ubiquinone biosynthetic process"/>
    <property type="evidence" value="ECO:0007669"/>
    <property type="project" value="UniProtKB-UniPathway"/>
</dbReference>
<dbReference type="InterPro" id="IPR010971">
    <property type="entry name" value="UbiH/COQ6"/>
</dbReference>
<evidence type="ECO:0000256" key="6">
    <source>
        <dbReference type="ARBA" id="ARBA00023002"/>
    </source>
</evidence>
<dbReference type="GO" id="GO:0008681">
    <property type="term" value="F:2-octaprenyl-6-methoxyphenol hydroxylase activity"/>
    <property type="evidence" value="ECO:0007669"/>
    <property type="project" value="TreeGrafter"/>
</dbReference>
<dbReference type="AlphaFoldDB" id="A0A843YVZ5"/>
<evidence type="ECO:0000256" key="7">
    <source>
        <dbReference type="ARBA" id="ARBA00023033"/>
    </source>
</evidence>